<dbReference type="RefSeq" id="WP_230691619.1">
    <property type="nucleotide sequence ID" value="NZ_CP096563.1"/>
</dbReference>
<gene>
    <name evidence="1" type="ORF">M0639_04770</name>
</gene>
<accession>A0AB38RF27</accession>
<sequence length="80" mass="8821">MNGWVQVQSWAHAHEPERCGMSLSPLWNVECLTWRIPLFTNNSDLGEDPGFAPPEMDPHGDVTVRGIGELCENATNDAAT</sequence>
<reference evidence="2" key="1">
    <citation type="journal article" date="2022" name="Environ. Microbiol.">
        <title>Functional analysis, diversity, and distribution of carbendazim hydrolases MheI and CbmA, responsible for the initial step in carbendazim degradation.</title>
        <authorList>
            <person name="Zhang M."/>
            <person name="Bai X."/>
            <person name="Li Q."/>
            <person name="Zhang L."/>
            <person name="Zhu Q."/>
            <person name="Gao S."/>
            <person name="Ke Z."/>
            <person name="Jiang M."/>
            <person name="Hu J."/>
            <person name="Qiu J."/>
            <person name="Hong Q."/>
        </authorList>
    </citation>
    <scope>NUCLEOTIDE SEQUENCE [LARGE SCALE GENOMIC DNA]</scope>
    <source>
        <strain evidence="2">djl-6</strain>
    </source>
</reference>
<dbReference type="EMBL" id="CP096563">
    <property type="protein sequence ID" value="UPU44012.1"/>
    <property type="molecule type" value="Genomic_DNA"/>
</dbReference>
<protein>
    <submittedName>
        <fullName evidence="1">Uncharacterized protein</fullName>
    </submittedName>
</protein>
<evidence type="ECO:0000313" key="2">
    <source>
        <dbReference type="Proteomes" id="UP000831484"/>
    </source>
</evidence>
<organism evidence="1 2">
    <name type="scientific">Rhodococcus qingshengii JCM 15477</name>
    <dbReference type="NCBI Taxonomy" id="1303681"/>
    <lineage>
        <taxon>Bacteria</taxon>
        <taxon>Bacillati</taxon>
        <taxon>Actinomycetota</taxon>
        <taxon>Actinomycetes</taxon>
        <taxon>Mycobacteriales</taxon>
        <taxon>Nocardiaceae</taxon>
        <taxon>Rhodococcus</taxon>
        <taxon>Rhodococcus erythropolis group</taxon>
    </lineage>
</organism>
<name>A0AB38RF27_RHOSG</name>
<proteinExistence type="predicted"/>
<dbReference type="Proteomes" id="UP000831484">
    <property type="component" value="Chromosome"/>
</dbReference>
<evidence type="ECO:0000313" key="1">
    <source>
        <dbReference type="EMBL" id="UPU44012.1"/>
    </source>
</evidence>
<dbReference type="AlphaFoldDB" id="A0AB38RF27"/>
<keyword evidence="2" id="KW-1185">Reference proteome</keyword>